<dbReference type="PROSITE" id="PS00730">
    <property type="entry name" value="AP_NUCLEASE_F2_2"/>
    <property type="match status" value="1"/>
</dbReference>
<gene>
    <name evidence="2" type="primary">eboE</name>
    <name evidence="2" type="ORF">MQP27_08135</name>
</gene>
<organism evidence="2 3">
    <name type="scientific">Streptomyces cylindrosporus</name>
    <dbReference type="NCBI Taxonomy" id="2927583"/>
    <lineage>
        <taxon>Bacteria</taxon>
        <taxon>Bacillati</taxon>
        <taxon>Actinomycetota</taxon>
        <taxon>Actinomycetes</taxon>
        <taxon>Kitasatosporales</taxon>
        <taxon>Streptomycetaceae</taxon>
        <taxon>Streptomyces</taxon>
    </lineage>
</organism>
<comment type="caution">
    <text evidence="2">The sequence shown here is derived from an EMBL/GenBank/DDBJ whole genome shotgun (WGS) entry which is preliminary data.</text>
</comment>
<accession>A0ABS9Y237</accession>
<dbReference type="InterPro" id="IPR013022">
    <property type="entry name" value="Xyl_isomerase-like_TIM-brl"/>
</dbReference>
<feature type="domain" description="Xylose isomerase-like TIM barrel" evidence="1">
    <location>
        <begin position="65"/>
        <end position="230"/>
    </location>
</feature>
<keyword evidence="3" id="KW-1185">Reference proteome</keyword>
<dbReference type="EMBL" id="JALDAY010000002">
    <property type="protein sequence ID" value="MCI3271079.1"/>
    <property type="molecule type" value="Genomic_DNA"/>
</dbReference>
<dbReference type="SUPFAM" id="SSF51658">
    <property type="entry name" value="Xylose isomerase-like"/>
    <property type="match status" value="1"/>
</dbReference>
<dbReference type="InterPro" id="IPR018246">
    <property type="entry name" value="AP_endonuc_F2_Zn_BS"/>
</dbReference>
<dbReference type="NCBIfam" id="NF035939">
    <property type="entry name" value="TIM_EboE"/>
    <property type="match status" value="1"/>
</dbReference>
<protein>
    <submittedName>
        <fullName evidence="2">Metabolite traffic protein EboE</fullName>
    </submittedName>
</protein>
<dbReference type="Proteomes" id="UP001165269">
    <property type="component" value="Unassembled WGS sequence"/>
</dbReference>
<dbReference type="Gene3D" id="3.20.20.150">
    <property type="entry name" value="Divalent-metal-dependent TIM barrel enzymes"/>
    <property type="match status" value="1"/>
</dbReference>
<name>A0ABS9Y237_9ACTN</name>
<evidence type="ECO:0000259" key="1">
    <source>
        <dbReference type="Pfam" id="PF01261"/>
    </source>
</evidence>
<evidence type="ECO:0000313" key="2">
    <source>
        <dbReference type="EMBL" id="MCI3271079.1"/>
    </source>
</evidence>
<reference evidence="2" key="1">
    <citation type="submission" date="2022-03" db="EMBL/GenBank/DDBJ databases">
        <title>Streptomyces 7R015 and 7R016 isolated from Barleria lupulina in Thailand.</title>
        <authorList>
            <person name="Kanchanasin P."/>
            <person name="Phongsopitanun W."/>
            <person name="Tanasupawat S."/>
        </authorList>
    </citation>
    <scope>NUCLEOTIDE SEQUENCE</scope>
    <source>
        <strain evidence="2">7R015</strain>
    </source>
</reference>
<proteinExistence type="predicted"/>
<dbReference type="InterPro" id="IPR036237">
    <property type="entry name" value="Xyl_isomerase-like_sf"/>
</dbReference>
<dbReference type="Pfam" id="PF01261">
    <property type="entry name" value="AP_endonuc_2"/>
    <property type="match status" value="1"/>
</dbReference>
<evidence type="ECO:0000313" key="3">
    <source>
        <dbReference type="Proteomes" id="UP001165269"/>
    </source>
</evidence>
<sequence>MRFRHPDGSTVHLAYCTNVHPAEILDGVLAQLRDHCEPVRRRLGRDRLGIGLWLARDAAHALVGDPSALRGLRTELDRRGLEVVTLNGFPYEGFGAEEVKYRVYKPDWADPERLDHTTALARVLAGLLPDDVTEGTISTLPLAWRTAYDPDRAAKARTALLTLAERLDALDELTGRSIRIGLEPEPGCVVETTTDALAPLADIAHDRIGVCVDTCHLATSFEDPHTALDALTEARVSVVKSQLSAALHAEHPHLPEVRAALAAFDEPRFLHQTRTATAAGPRGTDDLGEALTTDALPDAAPWRAHFHVPLHAAPAAPLTSTLPVLKAALTRLVGGPHPLTSHLEVETYTWQALPPELRPRGRSQLADGIAAELTLARDLLTDLGLKELP</sequence>
<dbReference type="RefSeq" id="WP_242762960.1">
    <property type="nucleotide sequence ID" value="NZ_JALDAY010000002.1"/>
</dbReference>